<dbReference type="PROSITE" id="PS50110">
    <property type="entry name" value="RESPONSE_REGULATORY"/>
    <property type="match status" value="1"/>
</dbReference>
<evidence type="ECO:0000313" key="7">
    <source>
        <dbReference type="Proteomes" id="UP000297866"/>
    </source>
</evidence>
<dbReference type="GO" id="GO:0005524">
    <property type="term" value="F:ATP binding"/>
    <property type="evidence" value="ECO:0007669"/>
    <property type="project" value="UniProtKB-KW"/>
</dbReference>
<feature type="domain" description="HPt" evidence="5">
    <location>
        <begin position="166"/>
        <end position="259"/>
    </location>
</feature>
<dbReference type="PANTHER" id="PTHR45339:SF3">
    <property type="entry name" value="HISTIDINE KINASE"/>
    <property type="match status" value="1"/>
</dbReference>
<dbReference type="InterPro" id="IPR036641">
    <property type="entry name" value="HPT_dom_sf"/>
</dbReference>
<evidence type="ECO:0000256" key="3">
    <source>
        <dbReference type="PROSITE-ProRule" id="PRU00169"/>
    </source>
</evidence>
<dbReference type="PROSITE" id="PS50894">
    <property type="entry name" value="HPT"/>
    <property type="match status" value="1"/>
</dbReference>
<dbReference type="SUPFAM" id="SSF52172">
    <property type="entry name" value="CheY-like"/>
    <property type="match status" value="1"/>
</dbReference>
<evidence type="ECO:0000259" key="4">
    <source>
        <dbReference type="PROSITE" id="PS50110"/>
    </source>
</evidence>
<dbReference type="GO" id="GO:0000160">
    <property type="term" value="P:phosphorelay signal transduction system"/>
    <property type="evidence" value="ECO:0007669"/>
    <property type="project" value="InterPro"/>
</dbReference>
<evidence type="ECO:0000256" key="2">
    <source>
        <dbReference type="PROSITE-ProRule" id="PRU00110"/>
    </source>
</evidence>
<dbReference type="SUPFAM" id="SSF47226">
    <property type="entry name" value="Histidine-containing phosphotransfer domain, HPT domain"/>
    <property type="match status" value="1"/>
</dbReference>
<reference evidence="6 7" key="1">
    <citation type="submission" date="2019-03" db="EMBL/GenBank/DDBJ databases">
        <title>Genomics of glacier-inhabiting Cryobacterium strains.</title>
        <authorList>
            <person name="Liu Q."/>
            <person name="Xin Y.-H."/>
        </authorList>
    </citation>
    <scope>NUCLEOTIDE SEQUENCE [LARGE SCALE GENOMIC DNA]</scope>
    <source>
        <strain evidence="6 7">Sr47</strain>
    </source>
</reference>
<dbReference type="SMART" id="SM00448">
    <property type="entry name" value="REC"/>
    <property type="match status" value="1"/>
</dbReference>
<gene>
    <name evidence="6" type="ORF">E3O23_10825</name>
</gene>
<dbReference type="Gene3D" id="3.40.50.2300">
    <property type="match status" value="1"/>
</dbReference>
<feature type="modified residue" description="Phosphohistidine" evidence="2">
    <location>
        <position position="205"/>
    </location>
</feature>
<dbReference type="InterPro" id="IPR008207">
    <property type="entry name" value="Sig_transdc_His_kin_Hpt_dom"/>
</dbReference>
<dbReference type="InterPro" id="IPR011006">
    <property type="entry name" value="CheY-like_superfamily"/>
</dbReference>
<evidence type="ECO:0000259" key="5">
    <source>
        <dbReference type="PROSITE" id="PS50894"/>
    </source>
</evidence>
<keyword evidence="1 3" id="KW-0597">Phosphoprotein</keyword>
<protein>
    <submittedName>
        <fullName evidence="6">Response regulator</fullName>
    </submittedName>
</protein>
<feature type="domain" description="Response regulatory" evidence="4">
    <location>
        <begin position="3"/>
        <end position="119"/>
    </location>
</feature>
<dbReference type="Pfam" id="PF00072">
    <property type="entry name" value="Response_reg"/>
    <property type="match status" value="1"/>
</dbReference>
<proteinExistence type="predicted"/>
<name>A0A4R8UE57_9MICO</name>
<dbReference type="OrthoDB" id="9800897at2"/>
<dbReference type="InterPro" id="IPR001789">
    <property type="entry name" value="Sig_transdc_resp-reg_receiver"/>
</dbReference>
<dbReference type="RefSeq" id="WP_134490899.1">
    <property type="nucleotide sequence ID" value="NZ_SOEZ01000054.1"/>
</dbReference>
<dbReference type="CDD" id="cd17548">
    <property type="entry name" value="REC_DivK-like"/>
    <property type="match status" value="1"/>
</dbReference>
<dbReference type="PANTHER" id="PTHR45339">
    <property type="entry name" value="HYBRID SIGNAL TRANSDUCTION HISTIDINE KINASE J"/>
    <property type="match status" value="1"/>
</dbReference>
<dbReference type="Pfam" id="PF01627">
    <property type="entry name" value="Hpt"/>
    <property type="match status" value="1"/>
</dbReference>
<feature type="modified residue" description="4-aspartylphosphate" evidence="3">
    <location>
        <position position="52"/>
    </location>
</feature>
<dbReference type="CDD" id="cd00088">
    <property type="entry name" value="HPT"/>
    <property type="match status" value="1"/>
</dbReference>
<dbReference type="GO" id="GO:0005886">
    <property type="term" value="C:plasma membrane"/>
    <property type="evidence" value="ECO:0007669"/>
    <property type="project" value="UniProtKB-SubCell"/>
</dbReference>
<accession>A0A4R8UE57</accession>
<dbReference type="Proteomes" id="UP000297866">
    <property type="component" value="Unassembled WGS sequence"/>
</dbReference>
<comment type="caution">
    <text evidence="6">The sequence shown here is derived from an EMBL/GenBank/DDBJ whole genome shotgun (WGS) entry which is preliminary data.</text>
</comment>
<evidence type="ECO:0000313" key="6">
    <source>
        <dbReference type="EMBL" id="TFB49881.1"/>
    </source>
</evidence>
<dbReference type="AlphaFoldDB" id="A0A4R8UE57"/>
<keyword evidence="7" id="KW-1185">Reference proteome</keyword>
<dbReference type="EMBL" id="SOEZ01000054">
    <property type="protein sequence ID" value="TFB49881.1"/>
    <property type="molecule type" value="Genomic_DNA"/>
</dbReference>
<dbReference type="Gene3D" id="1.20.120.160">
    <property type="entry name" value="HPT domain"/>
    <property type="match status" value="1"/>
</dbReference>
<organism evidence="6 7">
    <name type="scientific">Cryobacterium tagatosivorans</name>
    <dbReference type="NCBI Taxonomy" id="1259199"/>
    <lineage>
        <taxon>Bacteria</taxon>
        <taxon>Bacillati</taxon>
        <taxon>Actinomycetota</taxon>
        <taxon>Actinomycetes</taxon>
        <taxon>Micrococcales</taxon>
        <taxon>Microbacteriaceae</taxon>
        <taxon>Cryobacterium</taxon>
    </lineage>
</organism>
<evidence type="ECO:0000256" key="1">
    <source>
        <dbReference type="ARBA" id="ARBA00022553"/>
    </source>
</evidence>
<sequence length="266" mass="27629">MALILIVEDNLANMKLATLLLVRAGHTVLTAADAETGLTLARANGPDLVLMDVQLPGMDGLAATVLLKGDPTTAAIPIIALTAMAMQADREKSRVAGCDAYITKPLRYKELYEVIDSLLAPGRAGAAPETPSPVVPPEAGEMPHFGAGEPGPAVDVRILEGLVGDDPVVIRELFGDFRTSAIAIAEELAAACENGEPARAGEQAHKLKSSARAVGALALGELCAAMETAGRSHSTHELATLLPLFEQELGAVNAFLDSLPPGHRLP</sequence>